<dbReference type="InterPro" id="IPR011050">
    <property type="entry name" value="Pectin_lyase_fold/virulence"/>
</dbReference>
<evidence type="ECO:0000256" key="15">
    <source>
        <dbReference type="RuleBase" id="RU361169"/>
    </source>
</evidence>
<evidence type="ECO:0000256" key="9">
    <source>
        <dbReference type="ARBA" id="ARBA00043142"/>
    </source>
</evidence>
<dbReference type="Proteomes" id="UP000036987">
    <property type="component" value="Unassembled WGS sequence"/>
</dbReference>
<evidence type="ECO:0000256" key="7">
    <source>
        <dbReference type="ARBA" id="ARBA00023316"/>
    </source>
</evidence>
<evidence type="ECO:0000256" key="3">
    <source>
        <dbReference type="ARBA" id="ARBA00022512"/>
    </source>
</evidence>
<evidence type="ECO:0000256" key="8">
    <source>
        <dbReference type="ARBA" id="ARBA00038933"/>
    </source>
</evidence>
<dbReference type="GO" id="GO:0071555">
    <property type="term" value="P:cell wall organization"/>
    <property type="evidence" value="ECO:0007669"/>
    <property type="project" value="UniProtKB-KW"/>
</dbReference>
<keyword evidence="4" id="KW-0964">Secreted</keyword>
<evidence type="ECO:0000256" key="5">
    <source>
        <dbReference type="ARBA" id="ARBA00022801"/>
    </source>
</evidence>
<comment type="caution">
    <text evidence="16">The sequence shown here is derived from an EMBL/GenBank/DDBJ whole genome shotgun (WGS) entry which is preliminary data.</text>
</comment>
<evidence type="ECO:0000256" key="12">
    <source>
        <dbReference type="ARBA" id="ARBA00068298"/>
    </source>
</evidence>
<keyword evidence="17" id="KW-1185">Reference proteome</keyword>
<accession>A0A0K9Q169</accession>
<evidence type="ECO:0000256" key="6">
    <source>
        <dbReference type="ARBA" id="ARBA00023295"/>
    </source>
</evidence>
<dbReference type="PROSITE" id="PS00502">
    <property type="entry name" value="POLYGALACTURONASE"/>
    <property type="match status" value="1"/>
</dbReference>
<dbReference type="GO" id="GO:0004650">
    <property type="term" value="F:polygalacturonase activity"/>
    <property type="evidence" value="ECO:0007669"/>
    <property type="project" value="InterPro"/>
</dbReference>
<evidence type="ECO:0000256" key="13">
    <source>
        <dbReference type="ARBA" id="ARBA00083621"/>
    </source>
</evidence>
<protein>
    <recommendedName>
        <fullName evidence="12">Exopolygalacturonase</fullName>
        <ecNumber evidence="8">3.2.1.67</ecNumber>
    </recommendedName>
    <alternativeName>
        <fullName evidence="9">Galacturan 1,4-alpha-galacturonidase</fullName>
    </alternativeName>
    <alternativeName>
        <fullName evidence="13">Pectinase</fullName>
    </alternativeName>
</protein>
<name>A0A0K9Q169_ZOSMR</name>
<evidence type="ECO:0000256" key="10">
    <source>
        <dbReference type="ARBA" id="ARBA00048766"/>
    </source>
</evidence>
<dbReference type="Gene3D" id="2.160.20.10">
    <property type="entry name" value="Single-stranded right-handed beta-helix, Pectin lyase-like"/>
    <property type="match status" value="1"/>
</dbReference>
<dbReference type="InterPro" id="IPR000743">
    <property type="entry name" value="Glyco_hydro_28"/>
</dbReference>
<gene>
    <name evidence="16" type="ORF">ZOSMA_132G00200</name>
</gene>
<evidence type="ECO:0000256" key="11">
    <source>
        <dbReference type="ARBA" id="ARBA00057651"/>
    </source>
</evidence>
<organism evidence="16 17">
    <name type="scientific">Zostera marina</name>
    <name type="common">Eelgrass</name>
    <dbReference type="NCBI Taxonomy" id="29655"/>
    <lineage>
        <taxon>Eukaryota</taxon>
        <taxon>Viridiplantae</taxon>
        <taxon>Streptophyta</taxon>
        <taxon>Embryophyta</taxon>
        <taxon>Tracheophyta</taxon>
        <taxon>Spermatophyta</taxon>
        <taxon>Magnoliopsida</taxon>
        <taxon>Liliopsida</taxon>
        <taxon>Zosteraceae</taxon>
        <taxon>Zostera</taxon>
    </lineage>
</organism>
<dbReference type="InterPro" id="IPR006626">
    <property type="entry name" value="PbH1"/>
</dbReference>
<evidence type="ECO:0000256" key="14">
    <source>
        <dbReference type="PROSITE-ProRule" id="PRU10052"/>
    </source>
</evidence>
<dbReference type="AlphaFoldDB" id="A0A0K9Q169"/>
<comment type="subcellular location">
    <subcellularLocation>
        <location evidence="1">Secreted</location>
        <location evidence="1">Cell wall</location>
    </subcellularLocation>
</comment>
<comment type="similarity">
    <text evidence="2 15">Belongs to the glycosyl hydrolase 28 family.</text>
</comment>
<evidence type="ECO:0000256" key="4">
    <source>
        <dbReference type="ARBA" id="ARBA00022525"/>
    </source>
</evidence>
<dbReference type="InterPro" id="IPR012334">
    <property type="entry name" value="Pectin_lyas_fold"/>
</dbReference>
<dbReference type="OrthoDB" id="187139at2759"/>
<feature type="active site" evidence="14">
    <location>
        <position position="318"/>
    </location>
</feature>
<keyword evidence="6 15" id="KW-0326">Glycosidase</keyword>
<dbReference type="SMART" id="SM00710">
    <property type="entry name" value="PbH1"/>
    <property type="match status" value="5"/>
</dbReference>
<dbReference type="EC" id="3.2.1.67" evidence="8"/>
<comment type="function">
    <text evidence="11">May function in depolymerizing pectin during pollen development, germination, and tube growth. Acts as an exo-polygalacturonase.</text>
</comment>
<dbReference type="PANTHER" id="PTHR31375">
    <property type="match status" value="1"/>
</dbReference>
<keyword evidence="5 15" id="KW-0378">Hydrolase</keyword>
<dbReference type="GO" id="GO:0005975">
    <property type="term" value="P:carbohydrate metabolic process"/>
    <property type="evidence" value="ECO:0007669"/>
    <property type="project" value="InterPro"/>
</dbReference>
<dbReference type="Pfam" id="PF00295">
    <property type="entry name" value="Glyco_hydro_28"/>
    <property type="match status" value="1"/>
</dbReference>
<reference evidence="17" key="1">
    <citation type="journal article" date="2016" name="Nature">
        <title>The genome of the seagrass Zostera marina reveals angiosperm adaptation to the sea.</title>
        <authorList>
            <person name="Olsen J.L."/>
            <person name="Rouze P."/>
            <person name="Verhelst B."/>
            <person name="Lin Y.-C."/>
            <person name="Bayer T."/>
            <person name="Collen J."/>
            <person name="Dattolo E."/>
            <person name="De Paoli E."/>
            <person name="Dittami S."/>
            <person name="Maumus F."/>
            <person name="Michel G."/>
            <person name="Kersting A."/>
            <person name="Lauritano C."/>
            <person name="Lohaus R."/>
            <person name="Toepel M."/>
            <person name="Tonon T."/>
            <person name="Vanneste K."/>
            <person name="Amirebrahimi M."/>
            <person name="Brakel J."/>
            <person name="Bostroem C."/>
            <person name="Chovatia M."/>
            <person name="Grimwood J."/>
            <person name="Jenkins J.W."/>
            <person name="Jueterbock A."/>
            <person name="Mraz A."/>
            <person name="Stam W.T."/>
            <person name="Tice H."/>
            <person name="Bornberg-Bauer E."/>
            <person name="Green P.J."/>
            <person name="Pearson G.A."/>
            <person name="Procaccini G."/>
            <person name="Duarte C.M."/>
            <person name="Schmutz J."/>
            <person name="Reusch T.B.H."/>
            <person name="Van de Peer Y."/>
        </authorList>
    </citation>
    <scope>NUCLEOTIDE SEQUENCE [LARGE SCALE GENOMIC DNA]</scope>
    <source>
        <strain evidence="17">cv. Finnish</strain>
    </source>
</reference>
<proteinExistence type="inferred from homology"/>
<evidence type="ECO:0000313" key="16">
    <source>
        <dbReference type="EMBL" id="KMZ74247.1"/>
    </source>
</evidence>
<dbReference type="OMA" id="FVNNKNM"/>
<keyword evidence="3" id="KW-0134">Cell wall</keyword>
<dbReference type="EMBL" id="LFYR01000379">
    <property type="protein sequence ID" value="KMZ74247.1"/>
    <property type="molecule type" value="Genomic_DNA"/>
</dbReference>
<dbReference type="GO" id="GO:0047911">
    <property type="term" value="F:galacturan 1,4-alpha-galacturonidase activity"/>
    <property type="evidence" value="ECO:0007669"/>
    <property type="project" value="UniProtKB-EC"/>
</dbReference>
<evidence type="ECO:0000313" key="17">
    <source>
        <dbReference type="Proteomes" id="UP000036987"/>
    </source>
</evidence>
<evidence type="ECO:0000256" key="2">
    <source>
        <dbReference type="ARBA" id="ARBA00008834"/>
    </source>
</evidence>
<dbReference type="STRING" id="29655.A0A0K9Q169"/>
<keyword evidence="7" id="KW-0961">Cell wall biogenesis/degradation</keyword>
<evidence type="ECO:0000256" key="1">
    <source>
        <dbReference type="ARBA" id="ARBA00004191"/>
    </source>
</evidence>
<sequence>MEPMMVGDELGWVLSLEPIEMSLLNFVDLMRFLRRRIVVQSATEHRPRPISAVVVRISNPCVCMYIYKKEVMVTRMQMRLLLFTWVIRCSFLLSIVNGQNNAYNARNFGATGNGRTDDTQAFVSMWKAGCAATGDVKFLIPVGVYRIGPAVFDGPCEGRSIFVNLQGYLKATTNLQEYVDDDWVRFQHIDNLTLAGGGTFDGQGSFSWPYNRCPKNKNCKILPVSLKFVYCTNTVLRNLTWFNSKFFHIGVLECRNFEATSLKIFAPGNSPNTDGIHVERSSDVRIFNSTIATGDDCISVGHGNSQITISGISCGPGHGISVGSLGRYPYEKDVKGLVVRDCVFKGTQNGVRIKTWANSPVTIQASDMIFENITMINVSNPIIIDQTYCPYPYCPNTVPSSVNISNILYKNIMGTSKTRVAITINCSKDMPCYNINFQNVHLDFEGGQPGTSHCKNALIRYTGIQIPPPCV</sequence>
<dbReference type="FunFam" id="2.160.20.10:FF:000004">
    <property type="entry name" value="Pectin lyase-like superfamily protein"/>
    <property type="match status" value="1"/>
</dbReference>
<comment type="catalytic activity">
    <reaction evidence="10">
        <text>[(1-&gt;4)-alpha-D-galacturonosyl](n) + H2O = alpha-D-galacturonate + [(1-&gt;4)-alpha-D-galacturonosyl](n-1)</text>
        <dbReference type="Rhea" id="RHEA:14117"/>
        <dbReference type="Rhea" id="RHEA-COMP:14570"/>
        <dbReference type="Rhea" id="RHEA-COMP:14572"/>
        <dbReference type="ChEBI" id="CHEBI:15377"/>
        <dbReference type="ChEBI" id="CHEBI:58658"/>
        <dbReference type="ChEBI" id="CHEBI:140523"/>
        <dbReference type="EC" id="3.2.1.67"/>
    </reaction>
</comment>
<dbReference type="SUPFAM" id="SSF51126">
    <property type="entry name" value="Pectin lyase-like"/>
    <property type="match status" value="1"/>
</dbReference>